<reference evidence="3 4" key="1">
    <citation type="submission" date="2018-05" db="EMBL/GenBank/DDBJ databases">
        <title>Genomic Encyclopedia of Archaeal and Bacterial Type Strains, Phase II (KMG-II): from individual species to whole genera.</title>
        <authorList>
            <person name="Goeker M."/>
        </authorList>
    </citation>
    <scope>NUCLEOTIDE SEQUENCE [LARGE SCALE GENOMIC DNA]</scope>
    <source>
        <strain evidence="3 4">DSM 22214</strain>
    </source>
</reference>
<accession>A0A316DGC1</accession>
<feature type="transmembrane region" description="Helical" evidence="2">
    <location>
        <begin position="96"/>
        <end position="114"/>
    </location>
</feature>
<feature type="transmembrane region" description="Helical" evidence="2">
    <location>
        <begin position="27"/>
        <end position="47"/>
    </location>
</feature>
<dbReference type="Gene3D" id="1.20.120.1200">
    <property type="entry name" value="NADH-ubiquinone/plastoquinone oxidoreductase chain 6, subunit NuoJ"/>
    <property type="match status" value="1"/>
</dbReference>
<comment type="caution">
    <text evidence="3">The sequence shown here is derived from an EMBL/GenBank/DDBJ whole genome shotgun (WGS) entry which is preliminary data.</text>
</comment>
<feature type="transmembrane region" description="Helical" evidence="2">
    <location>
        <begin position="53"/>
        <end position="75"/>
    </location>
</feature>
<comment type="catalytic activity">
    <reaction evidence="2">
        <text>a quinone + NADH + 5 H(+)(in) = a quinol + NAD(+) + 4 H(+)(out)</text>
        <dbReference type="Rhea" id="RHEA:57888"/>
        <dbReference type="ChEBI" id="CHEBI:15378"/>
        <dbReference type="ChEBI" id="CHEBI:24646"/>
        <dbReference type="ChEBI" id="CHEBI:57540"/>
        <dbReference type="ChEBI" id="CHEBI:57945"/>
        <dbReference type="ChEBI" id="CHEBI:132124"/>
    </reaction>
</comment>
<dbReference type="InterPro" id="IPR001457">
    <property type="entry name" value="NADH_UbQ/plastoQ_OxRdtase_su6"/>
</dbReference>
<dbReference type="GO" id="GO:0008137">
    <property type="term" value="F:NADH dehydrogenase (ubiquinone) activity"/>
    <property type="evidence" value="ECO:0007669"/>
    <property type="project" value="UniProtKB-UniRule"/>
</dbReference>
<dbReference type="EC" id="7.1.1.-" evidence="2"/>
<dbReference type="Pfam" id="PF00499">
    <property type="entry name" value="Oxidored_q3"/>
    <property type="match status" value="1"/>
</dbReference>
<evidence type="ECO:0000313" key="4">
    <source>
        <dbReference type="Proteomes" id="UP000245489"/>
    </source>
</evidence>
<proteinExistence type="inferred from homology"/>
<keyword evidence="2" id="KW-1003">Cell membrane</keyword>
<dbReference type="PANTHER" id="PTHR33269">
    <property type="entry name" value="NADH-UBIQUINONE OXIDOREDUCTASE CHAIN 6"/>
    <property type="match status" value="1"/>
</dbReference>
<dbReference type="AlphaFoldDB" id="A0A316DGC1"/>
<keyword evidence="2" id="KW-0874">Quinone</keyword>
<keyword evidence="2" id="KW-0472">Membrane</keyword>
<dbReference type="EMBL" id="QGGO01000047">
    <property type="protein sequence ID" value="PWK16696.1"/>
    <property type="molecule type" value="Genomic_DNA"/>
</dbReference>
<keyword evidence="2" id="KW-1133">Transmembrane helix</keyword>
<evidence type="ECO:0000313" key="3">
    <source>
        <dbReference type="EMBL" id="PWK16696.1"/>
    </source>
</evidence>
<comment type="similarity">
    <text evidence="1 2">Belongs to the complex I subunit 6 family.</text>
</comment>
<keyword evidence="4" id="KW-1185">Reference proteome</keyword>
<dbReference type="Proteomes" id="UP000245489">
    <property type="component" value="Unassembled WGS sequence"/>
</dbReference>
<keyword evidence="2" id="KW-0520">NAD</keyword>
<evidence type="ECO:0000256" key="2">
    <source>
        <dbReference type="RuleBase" id="RU004429"/>
    </source>
</evidence>
<feature type="transmembrane region" description="Helical" evidence="2">
    <location>
        <begin position="146"/>
        <end position="167"/>
    </location>
</feature>
<evidence type="ECO:0000256" key="1">
    <source>
        <dbReference type="ARBA" id="ARBA00005698"/>
    </source>
</evidence>
<dbReference type="GO" id="GO:0048038">
    <property type="term" value="F:quinone binding"/>
    <property type="evidence" value="ECO:0007669"/>
    <property type="project" value="UniProtKB-UniRule"/>
</dbReference>
<dbReference type="PANTHER" id="PTHR33269:SF17">
    <property type="entry name" value="NADH-UBIQUINONE OXIDOREDUCTASE CHAIN 6"/>
    <property type="match status" value="1"/>
</dbReference>
<comment type="function">
    <text evidence="2">NDH-1 shuttles electrons from NADH, via FMN and iron-sulfur (Fe-S) centers, to quinones in the respiratory chain. Couples the redox reaction to proton translocation (for every two electrons transferred, four hydrogen ions are translocated across the cytoplasmic membrane), and thus conserves the redox energy in a proton gradient.</text>
</comment>
<gene>
    <name evidence="3" type="ORF">LV89_04811</name>
</gene>
<keyword evidence="2" id="KW-0812">Transmembrane</keyword>
<dbReference type="GO" id="GO:0005886">
    <property type="term" value="C:plasma membrane"/>
    <property type="evidence" value="ECO:0007669"/>
    <property type="project" value="UniProtKB-SubCell"/>
</dbReference>
<comment type="subcellular location">
    <subcellularLocation>
        <location evidence="2">Cell membrane</location>
        <topology evidence="2">Multi-pass membrane protein</topology>
    </subcellularLocation>
</comment>
<sequence length="172" mass="18596">MIQYIFIAFVLLTVVSAGVVLWSKNVLYAAFSLLMTFLGMAALYVLAGADFLAVTQILVYVGGILVLLIFGVMLTNQQGNKQNVQNDIFTESTNRILGFLVAGGIFGLLFYTFARANFVEIQNGLFETAEPTATTQAIGVQLMTNFVLPFEASGILLMATLIGAAYLSKKNS</sequence>
<name>A0A316DGC1_9BACT</name>
<dbReference type="RefSeq" id="WP_229201589.1">
    <property type="nucleotide sequence ID" value="NZ_QGGO01000047.1"/>
</dbReference>
<feature type="transmembrane region" description="Helical" evidence="2">
    <location>
        <begin position="6"/>
        <end position="22"/>
    </location>
</feature>
<dbReference type="InterPro" id="IPR042106">
    <property type="entry name" value="Nuo/plastoQ_OxRdtase_6_NuoJ"/>
</dbReference>
<protein>
    <recommendedName>
        <fullName evidence="2">NADH-quinone oxidoreductase subunit J</fullName>
        <ecNumber evidence="2">7.1.1.-</ecNumber>
    </recommendedName>
</protein>
<organism evidence="3 4">
    <name type="scientific">Arcicella aurantiaca</name>
    <dbReference type="NCBI Taxonomy" id="591202"/>
    <lineage>
        <taxon>Bacteria</taxon>
        <taxon>Pseudomonadati</taxon>
        <taxon>Bacteroidota</taxon>
        <taxon>Cytophagia</taxon>
        <taxon>Cytophagales</taxon>
        <taxon>Flectobacillaceae</taxon>
        <taxon>Arcicella</taxon>
    </lineage>
</organism>